<evidence type="ECO:0000256" key="2">
    <source>
        <dbReference type="ARBA" id="ARBA00023015"/>
    </source>
</evidence>
<sequence>MQTLRLFGTTILALDGEEAMRRTLECMGGVDLALAMEKKLTTSDTKMGLGRLFITDGVVLWGQLSQEEQMKLLIPERYVEVEVVDPRGNRHEMKLRFWPSVKMLALNSGWNKLVRDNNLEAGMDCKLWSFRVGSKLCFALGVERQGHP</sequence>
<dbReference type="Gene3D" id="2.40.330.10">
    <property type="entry name" value="DNA-binding pseudobarrel domain"/>
    <property type="match status" value="1"/>
</dbReference>
<evidence type="ECO:0000256" key="5">
    <source>
        <dbReference type="ARBA" id="ARBA00023242"/>
    </source>
</evidence>
<keyword evidence="5" id="KW-0539">Nucleus</keyword>
<reference evidence="7 8" key="1">
    <citation type="journal article" date="2023" name="BMC Biotechnol.">
        <title>Vitis rotundifolia cv Carlos genome sequencing.</title>
        <authorList>
            <person name="Huff M."/>
            <person name="Hulse-Kemp A."/>
            <person name="Scheffler B."/>
            <person name="Youngblood R."/>
            <person name="Simpson S."/>
            <person name="Babiker E."/>
            <person name="Staton M."/>
        </authorList>
    </citation>
    <scope>NUCLEOTIDE SEQUENCE [LARGE SCALE GENOMIC DNA]</scope>
    <source>
        <tissue evidence="7">Leaf</tissue>
    </source>
</reference>
<dbReference type="CDD" id="cd10017">
    <property type="entry name" value="B3_DNA"/>
    <property type="match status" value="1"/>
</dbReference>
<dbReference type="InterPro" id="IPR015300">
    <property type="entry name" value="DNA-bd_pseudobarrel_sf"/>
</dbReference>
<dbReference type="GO" id="GO:0005634">
    <property type="term" value="C:nucleus"/>
    <property type="evidence" value="ECO:0007669"/>
    <property type="project" value="UniProtKB-SubCell"/>
</dbReference>
<dbReference type="Pfam" id="PF02362">
    <property type="entry name" value="B3"/>
    <property type="match status" value="1"/>
</dbReference>
<keyword evidence="8" id="KW-1185">Reference proteome</keyword>
<name>A0AA38Z2S8_VITRO</name>
<evidence type="ECO:0000313" key="8">
    <source>
        <dbReference type="Proteomes" id="UP001168098"/>
    </source>
</evidence>
<dbReference type="AlphaFoldDB" id="A0AA38Z2S8"/>
<keyword evidence="3" id="KW-0238">DNA-binding</keyword>
<organism evidence="7 8">
    <name type="scientific">Vitis rotundifolia</name>
    <name type="common">Muscadine grape</name>
    <dbReference type="NCBI Taxonomy" id="103349"/>
    <lineage>
        <taxon>Eukaryota</taxon>
        <taxon>Viridiplantae</taxon>
        <taxon>Streptophyta</taxon>
        <taxon>Embryophyta</taxon>
        <taxon>Tracheophyta</taxon>
        <taxon>Spermatophyta</taxon>
        <taxon>Magnoliopsida</taxon>
        <taxon>eudicotyledons</taxon>
        <taxon>Gunneridae</taxon>
        <taxon>Pentapetalae</taxon>
        <taxon>rosids</taxon>
        <taxon>Vitales</taxon>
        <taxon>Vitaceae</taxon>
        <taxon>Viteae</taxon>
        <taxon>Vitis</taxon>
    </lineage>
</organism>
<dbReference type="Proteomes" id="UP001168098">
    <property type="component" value="Unassembled WGS sequence"/>
</dbReference>
<protein>
    <recommendedName>
        <fullName evidence="6">TF-B3 domain-containing protein</fullName>
    </recommendedName>
</protein>
<dbReference type="SUPFAM" id="SSF101936">
    <property type="entry name" value="DNA-binding pseudobarrel domain"/>
    <property type="match status" value="1"/>
</dbReference>
<evidence type="ECO:0000259" key="6">
    <source>
        <dbReference type="Pfam" id="PF02362"/>
    </source>
</evidence>
<comment type="caution">
    <text evidence="7">The sequence shown here is derived from an EMBL/GenBank/DDBJ whole genome shotgun (WGS) entry which is preliminary data.</text>
</comment>
<evidence type="ECO:0000256" key="4">
    <source>
        <dbReference type="ARBA" id="ARBA00023163"/>
    </source>
</evidence>
<dbReference type="PANTHER" id="PTHR31541">
    <property type="entry name" value="B3 DOMAIN PLANT PROTEIN-RELATED"/>
    <property type="match status" value="1"/>
</dbReference>
<evidence type="ECO:0000256" key="1">
    <source>
        <dbReference type="ARBA" id="ARBA00004123"/>
    </source>
</evidence>
<accession>A0AA38Z2S8</accession>
<evidence type="ECO:0000313" key="7">
    <source>
        <dbReference type="EMBL" id="KAJ9681214.1"/>
    </source>
</evidence>
<dbReference type="EMBL" id="JARBHA010000015">
    <property type="protein sequence ID" value="KAJ9681214.1"/>
    <property type="molecule type" value="Genomic_DNA"/>
</dbReference>
<keyword evidence="4" id="KW-0804">Transcription</keyword>
<proteinExistence type="predicted"/>
<gene>
    <name evidence="7" type="ORF">PVL29_020203</name>
</gene>
<feature type="domain" description="TF-B3" evidence="6">
    <location>
        <begin position="73"/>
        <end position="125"/>
    </location>
</feature>
<comment type="subcellular location">
    <subcellularLocation>
        <location evidence="1">Nucleus</location>
    </subcellularLocation>
</comment>
<dbReference type="GO" id="GO:0003677">
    <property type="term" value="F:DNA binding"/>
    <property type="evidence" value="ECO:0007669"/>
    <property type="project" value="UniProtKB-KW"/>
</dbReference>
<evidence type="ECO:0000256" key="3">
    <source>
        <dbReference type="ARBA" id="ARBA00023125"/>
    </source>
</evidence>
<dbReference type="PANTHER" id="PTHR31541:SF25">
    <property type="entry name" value="GAMMA-GLIADIN B"/>
    <property type="match status" value="1"/>
</dbReference>
<keyword evidence="2" id="KW-0805">Transcription regulation</keyword>
<dbReference type="InterPro" id="IPR003340">
    <property type="entry name" value="B3_DNA-bd"/>
</dbReference>
<dbReference type="InterPro" id="IPR005508">
    <property type="entry name" value="At2g31720-like"/>
</dbReference>